<dbReference type="eggNOG" id="COG0125">
    <property type="taxonomic scope" value="Bacteria"/>
</dbReference>
<protein>
    <recommendedName>
        <fullName evidence="3 12">Thymidylate kinase</fullName>
        <ecNumber evidence="2 12">2.7.4.9</ecNumber>
    </recommendedName>
    <alternativeName>
        <fullName evidence="9 12">dTMP kinase</fullName>
    </alternativeName>
</protein>
<dbReference type="SUPFAM" id="SSF52540">
    <property type="entry name" value="P-loop containing nucleoside triphosphate hydrolases"/>
    <property type="match status" value="1"/>
</dbReference>
<evidence type="ECO:0000256" key="5">
    <source>
        <dbReference type="ARBA" id="ARBA00022727"/>
    </source>
</evidence>
<dbReference type="FunFam" id="3.40.50.300:FF:000225">
    <property type="entry name" value="Thymidylate kinase"/>
    <property type="match status" value="1"/>
</dbReference>
<evidence type="ECO:0000313" key="14">
    <source>
        <dbReference type="EMBL" id="AHA28061.1"/>
    </source>
</evidence>
<dbReference type="STRING" id="1261131.lam_715"/>
<reference evidence="14 15" key="1">
    <citation type="journal article" date="2014" name="Mol. Plant Microbe Interact.">
        <title>The complete genome sequence of Candidatus Liberibacter americanus, associated with citrus Huanglongbing.</title>
        <authorList>
            <person name="Wulff N.A."/>
            <person name="Zhang S."/>
            <person name="Setubal J.C."/>
            <person name="Almeida N.F."/>
            <person name="Martins E.C."/>
            <person name="Harakava R."/>
            <person name="Kumar D."/>
            <person name="Rangel L.T."/>
            <person name="Foissac X."/>
            <person name="Bove J."/>
            <person name="Gabriel D.W."/>
        </authorList>
    </citation>
    <scope>NUCLEOTIDE SEQUENCE [LARGE SCALE GENOMIC DNA]</scope>
    <source>
        <strain evidence="14 15">Sao Paulo</strain>
    </source>
</reference>
<dbReference type="GO" id="GO:0005829">
    <property type="term" value="C:cytosol"/>
    <property type="evidence" value="ECO:0007669"/>
    <property type="project" value="TreeGrafter"/>
</dbReference>
<organism evidence="14 15">
    <name type="scientific">Candidatus Liberibacter americanus str. Sao Paulo</name>
    <dbReference type="NCBI Taxonomy" id="1261131"/>
    <lineage>
        <taxon>Bacteria</taxon>
        <taxon>Pseudomonadati</taxon>
        <taxon>Pseudomonadota</taxon>
        <taxon>Alphaproteobacteria</taxon>
        <taxon>Hyphomicrobiales</taxon>
        <taxon>Rhizobiaceae</taxon>
        <taxon>Liberibacter</taxon>
    </lineage>
</organism>
<dbReference type="HOGENOM" id="CLU_049131_0_0_5"/>
<dbReference type="EC" id="2.7.4.9" evidence="2 12"/>
<dbReference type="InterPro" id="IPR027417">
    <property type="entry name" value="P-loop_NTPase"/>
</dbReference>
<dbReference type="AlphaFoldDB" id="U6B868"/>
<proteinExistence type="inferred from homology"/>
<keyword evidence="15" id="KW-1185">Reference proteome</keyword>
<keyword evidence="6 12" id="KW-0547">Nucleotide-binding</keyword>
<dbReference type="KEGG" id="lar:lam_715"/>
<evidence type="ECO:0000256" key="1">
    <source>
        <dbReference type="ARBA" id="ARBA00009776"/>
    </source>
</evidence>
<dbReference type="RefSeq" id="WP_023466339.1">
    <property type="nucleotide sequence ID" value="NC_022793.1"/>
</dbReference>
<evidence type="ECO:0000313" key="15">
    <source>
        <dbReference type="Proteomes" id="UP000017862"/>
    </source>
</evidence>
<evidence type="ECO:0000256" key="9">
    <source>
        <dbReference type="ARBA" id="ARBA00029962"/>
    </source>
</evidence>
<dbReference type="GO" id="GO:0006227">
    <property type="term" value="P:dUDP biosynthetic process"/>
    <property type="evidence" value="ECO:0007669"/>
    <property type="project" value="TreeGrafter"/>
</dbReference>
<sequence length="245" mass="27691">MLFLIKYAFELKENRRILFPGLFISFEGIEGAGKTTHISHLARLLSKKGYDVQITREPGGTPAAEAARHVLLSYGVDEFGSCAEAILFAAIRSDHVESIIRPALMQGKILLCDRFLDSSYAYQSDGNGSKKILDYLQKVSTQGIVPDCTIIMDLPVDIGLKRIHTRCASKKMSSLDRFEQKDIKIHEIRRQIFLDIARDQSDRCRIVNSASSFNDVSRNVLNIVCELIQNRIFPSRNAKNEIKDR</sequence>
<evidence type="ECO:0000256" key="12">
    <source>
        <dbReference type="HAMAP-Rule" id="MF_00165"/>
    </source>
</evidence>
<dbReference type="EMBL" id="CP006604">
    <property type="protein sequence ID" value="AHA28061.1"/>
    <property type="molecule type" value="Genomic_DNA"/>
</dbReference>
<dbReference type="PANTHER" id="PTHR10344:SF4">
    <property type="entry name" value="UMP-CMP KINASE 2, MITOCHONDRIAL"/>
    <property type="match status" value="1"/>
</dbReference>
<feature type="binding site" evidence="12">
    <location>
        <begin position="28"/>
        <end position="35"/>
    </location>
    <ligand>
        <name>ATP</name>
        <dbReference type="ChEBI" id="CHEBI:30616"/>
    </ligand>
</feature>
<dbReference type="PANTHER" id="PTHR10344">
    <property type="entry name" value="THYMIDYLATE KINASE"/>
    <property type="match status" value="1"/>
</dbReference>
<keyword evidence="8 12" id="KW-0067">ATP-binding</keyword>
<evidence type="ECO:0000256" key="2">
    <source>
        <dbReference type="ARBA" id="ARBA00012980"/>
    </source>
</evidence>
<evidence type="ECO:0000256" key="3">
    <source>
        <dbReference type="ARBA" id="ARBA00017144"/>
    </source>
</evidence>
<dbReference type="HAMAP" id="MF_00165">
    <property type="entry name" value="Thymidylate_kinase"/>
    <property type="match status" value="1"/>
</dbReference>
<dbReference type="GO" id="GO:0005524">
    <property type="term" value="F:ATP binding"/>
    <property type="evidence" value="ECO:0007669"/>
    <property type="project" value="UniProtKB-UniRule"/>
</dbReference>
<keyword evidence="5 12" id="KW-0545">Nucleotide biosynthesis</keyword>
<dbReference type="GO" id="GO:0006233">
    <property type="term" value="P:dTDP biosynthetic process"/>
    <property type="evidence" value="ECO:0007669"/>
    <property type="project" value="InterPro"/>
</dbReference>
<dbReference type="InterPro" id="IPR018095">
    <property type="entry name" value="Thymidylate_kin_CS"/>
</dbReference>
<name>U6B868_9HYPH</name>
<dbReference type="NCBIfam" id="TIGR00041">
    <property type="entry name" value="DTMP_kinase"/>
    <property type="match status" value="1"/>
</dbReference>
<evidence type="ECO:0000256" key="4">
    <source>
        <dbReference type="ARBA" id="ARBA00022679"/>
    </source>
</evidence>
<comment type="catalytic activity">
    <reaction evidence="10 12">
        <text>dTMP + ATP = dTDP + ADP</text>
        <dbReference type="Rhea" id="RHEA:13517"/>
        <dbReference type="ChEBI" id="CHEBI:30616"/>
        <dbReference type="ChEBI" id="CHEBI:58369"/>
        <dbReference type="ChEBI" id="CHEBI:63528"/>
        <dbReference type="ChEBI" id="CHEBI:456216"/>
        <dbReference type="EC" id="2.7.4.9"/>
    </reaction>
</comment>
<dbReference type="PROSITE" id="PS01331">
    <property type="entry name" value="THYMIDYLATE_KINASE"/>
    <property type="match status" value="1"/>
</dbReference>
<feature type="domain" description="Thymidylate kinase-like" evidence="13">
    <location>
        <begin position="26"/>
        <end position="218"/>
    </location>
</feature>
<dbReference type="GO" id="GO:0004798">
    <property type="term" value="F:dTMP kinase activity"/>
    <property type="evidence" value="ECO:0007669"/>
    <property type="project" value="UniProtKB-UniRule"/>
</dbReference>
<keyword evidence="7 12" id="KW-0418">Kinase</keyword>
<dbReference type="GO" id="GO:0006235">
    <property type="term" value="P:dTTP biosynthetic process"/>
    <property type="evidence" value="ECO:0007669"/>
    <property type="project" value="UniProtKB-UniRule"/>
</dbReference>
<dbReference type="CDD" id="cd01672">
    <property type="entry name" value="TMPK"/>
    <property type="match status" value="1"/>
</dbReference>
<accession>U6B868</accession>
<gene>
    <name evidence="12 14" type="primary">tmk</name>
    <name evidence="14" type="ORF">lam_715</name>
</gene>
<evidence type="ECO:0000256" key="11">
    <source>
        <dbReference type="ARBA" id="ARBA00057735"/>
    </source>
</evidence>
<dbReference type="InterPro" id="IPR018094">
    <property type="entry name" value="Thymidylate_kinase"/>
</dbReference>
<evidence type="ECO:0000256" key="8">
    <source>
        <dbReference type="ARBA" id="ARBA00022840"/>
    </source>
</evidence>
<dbReference type="Pfam" id="PF02223">
    <property type="entry name" value="Thymidylate_kin"/>
    <property type="match status" value="1"/>
</dbReference>
<evidence type="ECO:0000256" key="10">
    <source>
        <dbReference type="ARBA" id="ARBA00048743"/>
    </source>
</evidence>
<evidence type="ECO:0000259" key="13">
    <source>
        <dbReference type="Pfam" id="PF02223"/>
    </source>
</evidence>
<evidence type="ECO:0000256" key="6">
    <source>
        <dbReference type="ARBA" id="ARBA00022741"/>
    </source>
</evidence>
<dbReference type="PATRIC" id="fig|1261131.3.peg.685"/>
<dbReference type="Gene3D" id="3.40.50.300">
    <property type="entry name" value="P-loop containing nucleotide triphosphate hydrolases"/>
    <property type="match status" value="1"/>
</dbReference>
<comment type="function">
    <text evidence="11 12">Phosphorylation of dTMP to form dTDP in both de novo and salvage pathways of dTTP synthesis.</text>
</comment>
<evidence type="ECO:0000256" key="7">
    <source>
        <dbReference type="ARBA" id="ARBA00022777"/>
    </source>
</evidence>
<comment type="similarity">
    <text evidence="1 12">Belongs to the thymidylate kinase family.</text>
</comment>
<keyword evidence="4 12" id="KW-0808">Transferase</keyword>
<dbReference type="Proteomes" id="UP000017862">
    <property type="component" value="Chromosome"/>
</dbReference>
<dbReference type="InterPro" id="IPR039430">
    <property type="entry name" value="Thymidylate_kin-like_dom"/>
</dbReference>